<protein>
    <submittedName>
        <fullName evidence="3">Uncharacterized protein</fullName>
    </submittedName>
</protein>
<sequence length="50" mass="5725">MKFIIIILMIFSIVKVIGIFFVSKAFKPEAANSEKSKQAKIPEQKKVQKE</sequence>
<evidence type="ECO:0000256" key="2">
    <source>
        <dbReference type="SAM" id="Phobius"/>
    </source>
</evidence>
<dbReference type="Proteomes" id="UP000003573">
    <property type="component" value="Unassembled WGS sequence"/>
</dbReference>
<organism evidence="3 4">
    <name type="scientific">Streptococcus macacae NCTC 11558</name>
    <dbReference type="NCBI Taxonomy" id="764298"/>
    <lineage>
        <taxon>Bacteria</taxon>
        <taxon>Bacillati</taxon>
        <taxon>Bacillota</taxon>
        <taxon>Bacilli</taxon>
        <taxon>Lactobacillales</taxon>
        <taxon>Streptococcaceae</taxon>
        <taxon>Streptococcus</taxon>
    </lineage>
</organism>
<name>G5JVV8_9STRE</name>
<feature type="compositionally biased region" description="Basic and acidic residues" evidence="1">
    <location>
        <begin position="32"/>
        <end position="50"/>
    </location>
</feature>
<evidence type="ECO:0000313" key="4">
    <source>
        <dbReference type="Proteomes" id="UP000003573"/>
    </source>
</evidence>
<evidence type="ECO:0000256" key="1">
    <source>
        <dbReference type="SAM" id="MobiDB-lite"/>
    </source>
</evidence>
<evidence type="ECO:0000313" key="3">
    <source>
        <dbReference type="EMBL" id="EHJ52360.1"/>
    </source>
</evidence>
<keyword evidence="2" id="KW-0812">Transmembrane</keyword>
<proteinExistence type="predicted"/>
<comment type="caution">
    <text evidence="3">The sequence shown here is derived from an EMBL/GenBank/DDBJ whole genome shotgun (WGS) entry which is preliminary data.</text>
</comment>
<keyword evidence="2" id="KW-1133">Transmembrane helix</keyword>
<gene>
    <name evidence="3" type="ORF">STRMA_1126</name>
</gene>
<feature type="transmembrane region" description="Helical" evidence="2">
    <location>
        <begin position="6"/>
        <end position="26"/>
    </location>
</feature>
<feature type="region of interest" description="Disordered" evidence="1">
    <location>
        <begin position="30"/>
        <end position="50"/>
    </location>
</feature>
<keyword evidence="4" id="KW-1185">Reference proteome</keyword>
<dbReference type="AlphaFoldDB" id="G5JVV8"/>
<dbReference type="RefSeq" id="WP_003080327.1">
    <property type="nucleotide sequence ID" value="NZ_AEUW02000001.1"/>
</dbReference>
<accession>G5JVV8</accession>
<dbReference type="EMBL" id="AEUW02000001">
    <property type="protein sequence ID" value="EHJ52360.1"/>
    <property type="molecule type" value="Genomic_DNA"/>
</dbReference>
<reference evidence="3 4" key="1">
    <citation type="journal article" date="2014" name="Int. J. Syst. Evol. Microbiol.">
        <title>Phylogenomics and the dynamic genome evolution of the genus Streptococcus.</title>
        <authorList>
            <consortium name="The Broad Institute Genome Sequencing Platform"/>
            <person name="Richards V.P."/>
            <person name="Palmer S.R."/>
            <person name="Pavinski Bitar P.D."/>
            <person name="Qin X."/>
            <person name="Weinstock G.M."/>
            <person name="Highlander S.K."/>
            <person name="Town C.D."/>
            <person name="Burne R.A."/>
            <person name="Stanhope M.J."/>
        </authorList>
    </citation>
    <scope>NUCLEOTIDE SEQUENCE [LARGE SCALE GENOMIC DNA]</scope>
    <source>
        <strain evidence="3 4">NCTC 11558</strain>
    </source>
</reference>
<keyword evidence="2" id="KW-0472">Membrane</keyword>